<dbReference type="GeneID" id="17350014"/>
<organism evidence="12">
    <name type="scientific">Chlorella variabilis</name>
    <name type="common">Green alga</name>
    <dbReference type="NCBI Taxonomy" id="554065"/>
    <lineage>
        <taxon>Eukaryota</taxon>
        <taxon>Viridiplantae</taxon>
        <taxon>Chlorophyta</taxon>
        <taxon>core chlorophytes</taxon>
        <taxon>Trebouxiophyceae</taxon>
        <taxon>Chlorellales</taxon>
        <taxon>Chlorellaceae</taxon>
        <taxon>Chlorella clade</taxon>
        <taxon>Chlorella</taxon>
    </lineage>
</organism>
<dbReference type="FunCoup" id="E1ZUB4">
    <property type="interactions" value="1216"/>
</dbReference>
<dbReference type="Proteomes" id="UP000008141">
    <property type="component" value="Unassembled WGS sequence"/>
</dbReference>
<evidence type="ECO:0000256" key="10">
    <source>
        <dbReference type="SAM" id="SignalP"/>
    </source>
</evidence>
<dbReference type="AlphaFoldDB" id="E1ZUB4"/>
<feature type="transmembrane region" description="Helical" evidence="9">
    <location>
        <begin position="33"/>
        <end position="54"/>
    </location>
</feature>
<dbReference type="KEGG" id="cvr:CHLNCDRAFT_135458"/>
<name>E1ZUB4_CHLVA</name>
<keyword evidence="5" id="KW-0375">Hydrogen ion transport</keyword>
<evidence type="ECO:0000256" key="5">
    <source>
        <dbReference type="ARBA" id="ARBA00022781"/>
    </source>
</evidence>
<keyword evidence="3" id="KW-0813">Transport</keyword>
<evidence type="ECO:0000313" key="12">
    <source>
        <dbReference type="Proteomes" id="UP000008141"/>
    </source>
</evidence>
<evidence type="ECO:0000256" key="4">
    <source>
        <dbReference type="ARBA" id="ARBA00022692"/>
    </source>
</evidence>
<dbReference type="Pfam" id="PF05493">
    <property type="entry name" value="ATP_synt_H"/>
    <property type="match status" value="1"/>
</dbReference>
<dbReference type="GO" id="GO:0012505">
    <property type="term" value="C:endomembrane system"/>
    <property type="evidence" value="ECO:0007669"/>
    <property type="project" value="UniProtKB-SubCell"/>
</dbReference>
<evidence type="ECO:0000256" key="2">
    <source>
        <dbReference type="ARBA" id="ARBA00008328"/>
    </source>
</evidence>
<dbReference type="OrthoDB" id="1508846at2759"/>
<gene>
    <name evidence="11" type="ORF">CHLNCDRAFT_135458</name>
</gene>
<dbReference type="OMA" id="TSTICCW"/>
<dbReference type="GO" id="GO:0046961">
    <property type="term" value="F:proton-transporting ATPase activity, rotational mechanism"/>
    <property type="evidence" value="ECO:0007669"/>
    <property type="project" value="InterPro"/>
</dbReference>
<reference evidence="11 12" key="1">
    <citation type="journal article" date="2010" name="Plant Cell">
        <title>The Chlorella variabilis NC64A genome reveals adaptation to photosymbiosis, coevolution with viruses, and cryptic sex.</title>
        <authorList>
            <person name="Blanc G."/>
            <person name="Duncan G."/>
            <person name="Agarkova I."/>
            <person name="Borodovsky M."/>
            <person name="Gurnon J."/>
            <person name="Kuo A."/>
            <person name="Lindquist E."/>
            <person name="Lucas S."/>
            <person name="Pangilinan J."/>
            <person name="Polle J."/>
            <person name="Salamov A."/>
            <person name="Terry A."/>
            <person name="Yamada T."/>
            <person name="Dunigan D.D."/>
            <person name="Grigoriev I.V."/>
            <person name="Claverie J.M."/>
            <person name="Van Etten J.L."/>
        </authorList>
    </citation>
    <scope>NUCLEOTIDE SEQUENCE [LARGE SCALE GENOMIC DNA]</scope>
    <source>
        <strain evidence="11 12">NC64A</strain>
    </source>
</reference>
<evidence type="ECO:0000256" key="8">
    <source>
        <dbReference type="ARBA" id="ARBA00023136"/>
    </source>
</evidence>
<evidence type="ECO:0000313" key="11">
    <source>
        <dbReference type="EMBL" id="EFN50581.1"/>
    </source>
</evidence>
<keyword evidence="10" id="KW-0732">Signal</keyword>
<feature type="signal peptide" evidence="10">
    <location>
        <begin position="1"/>
        <end position="17"/>
    </location>
</feature>
<dbReference type="GO" id="GO:0033179">
    <property type="term" value="C:proton-transporting V-type ATPase, V0 domain"/>
    <property type="evidence" value="ECO:0007669"/>
    <property type="project" value="InterPro"/>
</dbReference>
<comment type="similarity">
    <text evidence="2">Belongs to the V-ATPase e1/e2 subunit family.</text>
</comment>
<keyword evidence="8 9" id="KW-0472">Membrane</keyword>
<keyword evidence="12" id="KW-1185">Reference proteome</keyword>
<feature type="chain" id="PRO_5003156630" evidence="10">
    <location>
        <begin position="18"/>
        <end position="67"/>
    </location>
</feature>
<evidence type="ECO:0000256" key="9">
    <source>
        <dbReference type="SAM" id="Phobius"/>
    </source>
</evidence>
<dbReference type="EMBL" id="GL433947">
    <property type="protein sequence ID" value="EFN50581.1"/>
    <property type="molecule type" value="Genomic_DNA"/>
</dbReference>
<evidence type="ECO:0000256" key="7">
    <source>
        <dbReference type="ARBA" id="ARBA00023065"/>
    </source>
</evidence>
<dbReference type="RefSeq" id="XP_005842711.1">
    <property type="nucleotide sequence ID" value="XM_005842654.1"/>
</dbReference>
<proteinExistence type="inferred from homology"/>
<sequence>MGFWLGTLIFLIFEALGFGVVQFSGKPHSTKLLHHTLVGSTVICCWMMWGIVYLSQMYPLVHPILQG</sequence>
<dbReference type="InParanoid" id="E1ZUB4"/>
<keyword evidence="6 9" id="KW-1133">Transmembrane helix</keyword>
<dbReference type="InterPro" id="IPR008389">
    <property type="entry name" value="ATPase_V0-cplx_e1/e2_su"/>
</dbReference>
<protein>
    <submittedName>
        <fullName evidence="11">Uncharacterized protein</fullName>
    </submittedName>
</protein>
<keyword evidence="4 9" id="KW-0812">Transmembrane</keyword>
<evidence type="ECO:0000256" key="1">
    <source>
        <dbReference type="ARBA" id="ARBA00004127"/>
    </source>
</evidence>
<evidence type="ECO:0000256" key="6">
    <source>
        <dbReference type="ARBA" id="ARBA00022989"/>
    </source>
</evidence>
<dbReference type="eggNOG" id="KOG3500">
    <property type="taxonomic scope" value="Eukaryota"/>
</dbReference>
<evidence type="ECO:0000256" key="3">
    <source>
        <dbReference type="ARBA" id="ARBA00022448"/>
    </source>
</evidence>
<dbReference type="PANTHER" id="PTHR12263:SF0">
    <property type="entry name" value="V-TYPE PROTON ATPASE SUBUNIT"/>
    <property type="match status" value="1"/>
</dbReference>
<keyword evidence="7" id="KW-0406">Ion transport</keyword>
<dbReference type="STRING" id="554065.E1ZUB4"/>
<dbReference type="PANTHER" id="PTHR12263">
    <property type="entry name" value="VACUOLAR ATP SYNTHASE SUBUNIT H"/>
    <property type="match status" value="1"/>
</dbReference>
<comment type="subcellular location">
    <subcellularLocation>
        <location evidence="1">Endomembrane system</location>
        <topology evidence="1">Multi-pass membrane protein</topology>
    </subcellularLocation>
</comment>
<accession>E1ZUB4</accession>